<reference evidence="2 3" key="1">
    <citation type="journal article" date="2013" name="Int. J. Syst. Evol. Microbiol.">
        <title>Aquimarina gracilis sp. nov., isolated from the gut microflora of a mussel, Mytilus coruscus, and emended description of Aquimarina spongiae.</title>
        <authorList>
            <person name="Park S.C."/>
            <person name="Choe H.N."/>
            <person name="Baik K.S."/>
            <person name="Seong C.N."/>
        </authorList>
    </citation>
    <scope>NUCLEOTIDE SEQUENCE [LARGE SCALE GENOMIC DNA]</scope>
    <source>
        <strain evidence="2 3">PSC32</strain>
    </source>
</reference>
<evidence type="ECO:0000313" key="2">
    <source>
        <dbReference type="EMBL" id="MEB3346529.1"/>
    </source>
</evidence>
<dbReference type="EMBL" id="JAYKLX010000006">
    <property type="protein sequence ID" value="MEB3346529.1"/>
    <property type="molecule type" value="Genomic_DNA"/>
</dbReference>
<dbReference type="SUPFAM" id="SSF47413">
    <property type="entry name" value="lambda repressor-like DNA-binding domains"/>
    <property type="match status" value="1"/>
</dbReference>
<name>A0ABU5ZXC4_9FLAO</name>
<accession>A0ABU5ZXC4</accession>
<evidence type="ECO:0000313" key="3">
    <source>
        <dbReference type="Proteomes" id="UP001327027"/>
    </source>
</evidence>
<dbReference type="RefSeq" id="WP_324180558.1">
    <property type="nucleotide sequence ID" value="NZ_BAABAW010000006.1"/>
</dbReference>
<organism evidence="2 3">
    <name type="scientific">Aquimarina gracilis</name>
    <dbReference type="NCBI Taxonomy" id="874422"/>
    <lineage>
        <taxon>Bacteria</taxon>
        <taxon>Pseudomonadati</taxon>
        <taxon>Bacteroidota</taxon>
        <taxon>Flavobacteriia</taxon>
        <taxon>Flavobacteriales</taxon>
        <taxon>Flavobacteriaceae</taxon>
        <taxon>Aquimarina</taxon>
    </lineage>
</organism>
<protein>
    <submittedName>
        <fullName evidence="2">Helix-turn-helix domain-containing protein</fullName>
    </submittedName>
</protein>
<feature type="domain" description="HTH cro/C1-type" evidence="1">
    <location>
        <begin position="7"/>
        <end position="70"/>
    </location>
</feature>
<dbReference type="Gene3D" id="1.10.260.40">
    <property type="entry name" value="lambda repressor-like DNA-binding domains"/>
    <property type="match status" value="1"/>
</dbReference>
<proteinExistence type="predicted"/>
<dbReference type="InterPro" id="IPR001387">
    <property type="entry name" value="Cro/C1-type_HTH"/>
</dbReference>
<comment type="caution">
    <text evidence="2">The sequence shown here is derived from an EMBL/GenBank/DDBJ whole genome shotgun (WGS) entry which is preliminary data.</text>
</comment>
<dbReference type="Pfam" id="PF12844">
    <property type="entry name" value="HTH_19"/>
    <property type="match status" value="1"/>
</dbReference>
<gene>
    <name evidence="2" type="ORF">U6A24_13710</name>
</gene>
<keyword evidence="3" id="KW-1185">Reference proteome</keyword>
<sequence>MEIHEIIKEIIEELNLSNNSFASKIGVTSTTIDSITSGRLQPDGSRKRTKPGYDVLKSIIEIFEVNPYYLFNMSQQMFKNKELENIDISALTSDLDLIKKRLEKLEKGAIESKPSLKSTN</sequence>
<dbReference type="Proteomes" id="UP001327027">
    <property type="component" value="Unassembled WGS sequence"/>
</dbReference>
<dbReference type="InterPro" id="IPR010982">
    <property type="entry name" value="Lambda_DNA-bd_dom_sf"/>
</dbReference>
<evidence type="ECO:0000259" key="1">
    <source>
        <dbReference type="PROSITE" id="PS50943"/>
    </source>
</evidence>
<dbReference type="PROSITE" id="PS50943">
    <property type="entry name" value="HTH_CROC1"/>
    <property type="match status" value="1"/>
</dbReference>